<keyword evidence="3" id="KW-1185">Reference proteome</keyword>
<proteinExistence type="predicted"/>
<dbReference type="PANTHER" id="PTHR22674:SF6">
    <property type="entry name" value="NTPASE KAP FAMILY P-LOOP DOMAIN-CONTAINING PROTEIN 1"/>
    <property type="match status" value="1"/>
</dbReference>
<name>A0A098TGZ7_9CYAN</name>
<dbReference type="InterPro" id="IPR052754">
    <property type="entry name" value="NTPase_KAP_P-loop"/>
</dbReference>
<dbReference type="InterPro" id="IPR027417">
    <property type="entry name" value="P-loop_NTPase"/>
</dbReference>
<reference evidence="2 3" key="1">
    <citation type="journal article" date="2014" name="Mol. Ecol.">
        <title>Evolution of Synechococcus.</title>
        <authorList>
            <person name="Dvorak P."/>
            <person name="Casamatta D."/>
            <person name="Hasler P."/>
            <person name="Poulickova A."/>
            <person name="Ondrej V."/>
            <person name="Sanges R."/>
        </authorList>
    </citation>
    <scope>NUCLEOTIDE SEQUENCE [LARGE SCALE GENOMIC DNA]</scope>
    <source>
        <strain evidence="2 3">CAUP A 1101</strain>
    </source>
</reference>
<dbReference type="Proteomes" id="UP000030170">
    <property type="component" value="Unassembled WGS sequence"/>
</dbReference>
<dbReference type="OrthoDB" id="9806479at2"/>
<dbReference type="Pfam" id="PF07693">
    <property type="entry name" value="KAP_NTPase"/>
    <property type="match status" value="1"/>
</dbReference>
<protein>
    <recommendedName>
        <fullName evidence="1">KAP NTPase domain-containing protein</fullName>
    </recommendedName>
</protein>
<feature type="domain" description="KAP NTPase" evidence="1">
    <location>
        <begin position="24"/>
        <end position="306"/>
    </location>
</feature>
<comment type="caution">
    <text evidence="2">The sequence shown here is derived from an EMBL/GenBank/DDBJ whole genome shotgun (WGS) entry which is preliminary data.</text>
</comment>
<dbReference type="SUPFAM" id="SSF52540">
    <property type="entry name" value="P-loop containing nucleoside triphosphate hydrolases"/>
    <property type="match status" value="1"/>
</dbReference>
<accession>A0A098TGZ7</accession>
<organism evidence="2 3">
    <name type="scientific">Neosynechococcus sphagnicola sy1</name>
    <dbReference type="NCBI Taxonomy" id="1497020"/>
    <lineage>
        <taxon>Bacteria</taxon>
        <taxon>Bacillati</taxon>
        <taxon>Cyanobacteriota</taxon>
        <taxon>Cyanophyceae</taxon>
        <taxon>Neosynechococcales</taxon>
        <taxon>Neosynechococcaceae</taxon>
        <taxon>Neosynechococcus</taxon>
    </lineage>
</organism>
<evidence type="ECO:0000313" key="3">
    <source>
        <dbReference type="Proteomes" id="UP000030170"/>
    </source>
</evidence>
<dbReference type="STRING" id="1497020.DO97_21635"/>
<evidence type="ECO:0000313" key="2">
    <source>
        <dbReference type="EMBL" id="KGF71364.1"/>
    </source>
</evidence>
<gene>
    <name evidence="2" type="ORF">DO97_21635</name>
</gene>
<dbReference type="PANTHER" id="PTHR22674">
    <property type="entry name" value="NTPASE, KAP FAMILY P-LOOP DOMAIN-CONTAINING 1"/>
    <property type="match status" value="1"/>
</dbReference>
<dbReference type="RefSeq" id="WP_036537027.1">
    <property type="nucleotide sequence ID" value="NZ_JJML01000090.1"/>
</dbReference>
<dbReference type="InterPro" id="IPR011646">
    <property type="entry name" value="KAP_P-loop"/>
</dbReference>
<evidence type="ECO:0000259" key="1">
    <source>
        <dbReference type="Pfam" id="PF07693"/>
    </source>
</evidence>
<dbReference type="EMBL" id="JJML01000090">
    <property type="protein sequence ID" value="KGF71364.1"/>
    <property type="molecule type" value="Genomic_DNA"/>
</dbReference>
<sequence>MSEERSSLSADSPLKHPNEDELGYARFAEQLAHAVVRMAPNDGLVMSVNGSWGSGKSTVLNFMLHYLGQVEEDNRPVVVRFNPWWFSGREDLARLLIGQICAALGEKESEFNRKLKKYLSDFTDVVSRLPSIPGVTPLSWLKTGKFFTDSLFKQPSLSELKEKIDNLLTTRSKKILVFVDDIDRLSPDEIRDLFRAIKATANFPNTIYLLAFDTQVVTKALEQGYFASGQQYLEKIIQVPFELPHPDKVALRQLLFSKLAQIITNTPEHLFDQMYWTNVYFDGIDHFINTPREIVRLINVLRATYPAVQGEVNPVDFIAIEAFRVFRPEMYDIIRKNENFLVRASDLSERNGQEKYSEIYKNWINQVPERDQKAVERMLVRLFPRFERLFSNIIYSSDFSSTWRKNLRICSPEIFPVYFRFNVSEDSITASEMQMLLNASQDSMAFEKELINYSSQTRRDGTTRLRAILERFEDYTKEDIPTQNIEPIIFALFKVGDELLKKEDDHRGMFDFGNDMRIVRIVYQLLSRLEEEQRFQILYRAIEEGAALSISEREVSVLGQQHGKFTNSEPKPESERFINAEHLSSLEQLVLGKIREAAKLGILLTTPKLTSILWRWKAWSESDDEVKQWVADITKDDKNLAIFIEHFGNIHHVHSQGNLSSKAELRLEPKRLEPFIDPDDIVDRVRRLINRNDLPEEQIEAAKQFVKEYDLLSQGKDPDDQW</sequence>
<dbReference type="AlphaFoldDB" id="A0A098TGZ7"/>
<dbReference type="Gene3D" id="3.40.50.300">
    <property type="entry name" value="P-loop containing nucleotide triphosphate hydrolases"/>
    <property type="match status" value="1"/>
</dbReference>